<dbReference type="PROSITE" id="PS50835">
    <property type="entry name" value="IG_LIKE"/>
    <property type="match status" value="2"/>
</dbReference>
<name>A0AAY4C956_9TELE</name>
<organism evidence="5 6">
    <name type="scientific">Denticeps clupeoides</name>
    <name type="common">denticle herring</name>
    <dbReference type="NCBI Taxonomy" id="299321"/>
    <lineage>
        <taxon>Eukaryota</taxon>
        <taxon>Metazoa</taxon>
        <taxon>Chordata</taxon>
        <taxon>Craniata</taxon>
        <taxon>Vertebrata</taxon>
        <taxon>Euteleostomi</taxon>
        <taxon>Actinopterygii</taxon>
        <taxon>Neopterygii</taxon>
        <taxon>Teleostei</taxon>
        <taxon>Clupei</taxon>
        <taxon>Clupeiformes</taxon>
        <taxon>Denticipitoidei</taxon>
        <taxon>Denticipitidae</taxon>
        <taxon>Denticeps</taxon>
    </lineage>
</organism>
<dbReference type="Pfam" id="PF07686">
    <property type="entry name" value="V-set"/>
    <property type="match status" value="1"/>
</dbReference>
<feature type="chain" id="PRO_5044286357" description="Ig-like domain-containing protein" evidence="3">
    <location>
        <begin position="19"/>
        <end position="424"/>
    </location>
</feature>
<reference evidence="5" key="3">
    <citation type="submission" date="2025-09" db="UniProtKB">
        <authorList>
            <consortium name="Ensembl"/>
        </authorList>
    </citation>
    <scope>IDENTIFICATION</scope>
</reference>
<evidence type="ECO:0000256" key="1">
    <source>
        <dbReference type="ARBA" id="ARBA00023319"/>
    </source>
</evidence>
<dbReference type="AlphaFoldDB" id="A0AAY4C956"/>
<dbReference type="PANTHER" id="PTHR23411">
    <property type="entry name" value="TAPASIN"/>
    <property type="match status" value="1"/>
</dbReference>
<dbReference type="InterPro" id="IPR007110">
    <property type="entry name" value="Ig-like_dom"/>
</dbReference>
<dbReference type="SMART" id="SM00407">
    <property type="entry name" value="IGc1"/>
    <property type="match status" value="1"/>
</dbReference>
<keyword evidence="2" id="KW-0472">Membrane</keyword>
<dbReference type="GeneID" id="114769773"/>
<dbReference type="Pfam" id="PF07654">
    <property type="entry name" value="C1-set"/>
    <property type="match status" value="1"/>
</dbReference>
<feature type="signal peptide" evidence="3">
    <location>
        <begin position="1"/>
        <end position="18"/>
    </location>
</feature>
<dbReference type="Ensembl" id="ENSDCDT00010036664.1">
    <property type="protein sequence ID" value="ENSDCDP00010029598.1"/>
    <property type="gene ID" value="ENSDCDG00010018862.1"/>
</dbReference>
<dbReference type="InterPro" id="IPR013106">
    <property type="entry name" value="Ig_V-set"/>
</dbReference>
<dbReference type="InterPro" id="IPR050380">
    <property type="entry name" value="Immune_Resp_Modulators"/>
</dbReference>
<dbReference type="SMART" id="SM00409">
    <property type="entry name" value="IG"/>
    <property type="match status" value="2"/>
</dbReference>
<dbReference type="InterPro" id="IPR036179">
    <property type="entry name" value="Ig-like_dom_sf"/>
</dbReference>
<dbReference type="InterPro" id="IPR003599">
    <property type="entry name" value="Ig_sub"/>
</dbReference>
<dbReference type="InterPro" id="IPR003597">
    <property type="entry name" value="Ig_C1-set"/>
</dbReference>
<evidence type="ECO:0000259" key="4">
    <source>
        <dbReference type="PROSITE" id="PS50835"/>
    </source>
</evidence>
<dbReference type="Proteomes" id="UP000694580">
    <property type="component" value="Chromosome 19"/>
</dbReference>
<feature type="domain" description="Ig-like" evidence="4">
    <location>
        <begin position="144"/>
        <end position="254"/>
    </location>
</feature>
<evidence type="ECO:0000256" key="2">
    <source>
        <dbReference type="SAM" id="Phobius"/>
    </source>
</evidence>
<dbReference type="InterPro" id="IPR003006">
    <property type="entry name" value="Ig/MHC_CS"/>
</dbReference>
<keyword evidence="3" id="KW-0732">Signal</keyword>
<reference evidence="5" key="2">
    <citation type="submission" date="2025-08" db="UniProtKB">
        <authorList>
            <consortium name="Ensembl"/>
        </authorList>
    </citation>
    <scope>IDENTIFICATION</scope>
</reference>
<protein>
    <recommendedName>
        <fullName evidence="4">Ig-like domain-containing protein</fullName>
    </recommendedName>
</protein>
<accession>A0AAY4C956</accession>
<keyword evidence="2" id="KW-1133">Transmembrane helix</keyword>
<sequence>MIFILSSLLLTYFTGVRGSQSLRVPWIPCQMTDERVFVNSEGYNETQHFSRHAGVQFGEQAGDSRLMSNAITFLLTGSKVDMRRYVLGREETLQCEIRRHSTGGIESRWPGLGAHDNDLWFTCTLRHTEGLAVITTFLRYTPAPGVRWLTIEDTDTISVTAAMVVLTYTPSVNVGMLQEKTLNCQFEVDHKSPNLAVEWRHQHRGERFKLFSYNSREGKSEGRGVSLKTIAKGDASLKLPPAKRSSEGTYICSVYVPPLYGSHDIPLQIVEPPRVSLDVPSPLVLPEGAEQKVVCEAAGYYPLDVEMEWLKESLKPGSSLMPEVLKNVLYSSHRNHPDGTFSLSAFFLLKPSLQDSGYRYTCRVSHRSLNVPIRKSFILDVTEETGSFLWYVMTTGFIILIVLLTVMLSYLRSVRRESNKKKPY</sequence>
<dbReference type="PROSITE" id="PS00290">
    <property type="entry name" value="IG_MHC"/>
    <property type="match status" value="1"/>
</dbReference>
<dbReference type="RefSeq" id="XP_028818944.1">
    <property type="nucleotide sequence ID" value="XM_028963111.1"/>
</dbReference>
<reference evidence="5 6" key="1">
    <citation type="submission" date="2020-06" db="EMBL/GenBank/DDBJ databases">
        <authorList>
            <consortium name="Wellcome Sanger Institute Data Sharing"/>
        </authorList>
    </citation>
    <scope>NUCLEOTIDE SEQUENCE [LARGE SCALE GENOMIC DNA]</scope>
</reference>
<gene>
    <name evidence="5" type="primary">dhrs13b.2</name>
</gene>
<dbReference type="GeneTree" id="ENSGT00940000165285"/>
<dbReference type="Gene3D" id="2.60.40.10">
    <property type="entry name" value="Immunoglobulins"/>
    <property type="match status" value="2"/>
</dbReference>
<proteinExistence type="predicted"/>
<keyword evidence="6" id="KW-1185">Reference proteome</keyword>
<keyword evidence="1" id="KW-0393">Immunoglobulin domain</keyword>
<dbReference type="InterPro" id="IPR013783">
    <property type="entry name" value="Ig-like_fold"/>
</dbReference>
<feature type="transmembrane region" description="Helical" evidence="2">
    <location>
        <begin position="388"/>
        <end position="411"/>
    </location>
</feature>
<evidence type="ECO:0000313" key="6">
    <source>
        <dbReference type="Proteomes" id="UP000694580"/>
    </source>
</evidence>
<keyword evidence="2" id="KW-0812">Transmembrane</keyword>
<dbReference type="SUPFAM" id="SSF48726">
    <property type="entry name" value="Immunoglobulin"/>
    <property type="match status" value="2"/>
</dbReference>
<feature type="domain" description="Ig-like" evidence="4">
    <location>
        <begin position="273"/>
        <end position="378"/>
    </location>
</feature>
<evidence type="ECO:0000313" key="5">
    <source>
        <dbReference type="Ensembl" id="ENSDCDP00010029598.1"/>
    </source>
</evidence>
<evidence type="ECO:0000256" key="3">
    <source>
        <dbReference type="SAM" id="SignalP"/>
    </source>
</evidence>